<reference evidence="2 3" key="1">
    <citation type="submission" date="2018-09" db="EMBL/GenBank/DDBJ databases">
        <title>Genome sequencing of strain 1JSPR-7.</title>
        <authorList>
            <person name="Heo J."/>
            <person name="Kim S.-J."/>
            <person name="Kwon S.-W."/>
        </authorList>
    </citation>
    <scope>NUCLEOTIDE SEQUENCE [LARGE SCALE GENOMIC DNA]</scope>
    <source>
        <strain evidence="2 3">1JSPR-7</strain>
    </source>
</reference>
<accession>A0A387BMP2</accession>
<sequence>MNELSVKFIPASIELVQQKEFEQQIIDIANKYSNLVVTQETLKESRETRAELNGVIKDLESKRKQVKAHINEPYEAFAGWLKQATLSLTDTISKIDAGIKECERNTRELRLQILTANLEKICEDKELQINGKVMDSRIFDAELSKMALAVNFTKDMNLTKVAREKLQELVEVEFNAKKELALATDSINTVAFSVNLEPRPYLQLFVQGKPIAEVLVMIQKDAQAKDERRRLAEQIQIEKAEKAKQAELAKQEATRQAKVMSSAEPPHQKVIDPYPAQLIFSIDFETVAQKDFFKSVMEDNGFEYVVKSFESRNPEYLKVLEQKKAQENNSVA</sequence>
<dbReference type="EMBL" id="CP032627">
    <property type="protein sequence ID" value="AYF99800.1"/>
    <property type="molecule type" value="Genomic_DNA"/>
</dbReference>
<dbReference type="AlphaFoldDB" id="A0A387BMP2"/>
<keyword evidence="3" id="KW-1185">Reference proteome</keyword>
<evidence type="ECO:0000313" key="3">
    <source>
        <dbReference type="Proteomes" id="UP000269374"/>
    </source>
</evidence>
<feature type="coiled-coil region" evidence="1">
    <location>
        <begin position="42"/>
        <end position="69"/>
    </location>
</feature>
<feature type="coiled-coil region" evidence="1">
    <location>
        <begin position="221"/>
        <end position="252"/>
    </location>
</feature>
<evidence type="ECO:0000256" key="1">
    <source>
        <dbReference type="SAM" id="Coils"/>
    </source>
</evidence>
<name>A0A387BMP2_9LACT</name>
<evidence type="ECO:0000313" key="2">
    <source>
        <dbReference type="EMBL" id="AYF99800.1"/>
    </source>
</evidence>
<gene>
    <name evidence="2" type="ORF">D7I46_01095</name>
</gene>
<keyword evidence="1" id="KW-0175">Coiled coil</keyword>
<dbReference type="Proteomes" id="UP000269374">
    <property type="component" value="Chromosome"/>
</dbReference>
<dbReference type="RefSeq" id="WP_120771189.1">
    <property type="nucleotide sequence ID" value="NZ_CP032627.1"/>
</dbReference>
<protein>
    <submittedName>
        <fullName evidence="2">DUF1351 domain-containing protein</fullName>
    </submittedName>
</protein>
<dbReference type="KEGG" id="lact:D7I46_01095"/>
<organism evidence="2 3">
    <name type="scientific">Lactococcus allomyrinae</name>
    <dbReference type="NCBI Taxonomy" id="2419773"/>
    <lineage>
        <taxon>Bacteria</taxon>
        <taxon>Bacillati</taxon>
        <taxon>Bacillota</taxon>
        <taxon>Bacilli</taxon>
        <taxon>Lactobacillales</taxon>
        <taxon>Streptococcaceae</taxon>
        <taxon>Lactococcus</taxon>
    </lineage>
</organism>
<dbReference type="Pfam" id="PF07083">
    <property type="entry name" value="DUF1351"/>
    <property type="match status" value="1"/>
</dbReference>
<dbReference type="InterPro" id="IPR009785">
    <property type="entry name" value="Prophage_Lj928_Orf309"/>
</dbReference>
<dbReference type="OrthoDB" id="2212960at2"/>
<proteinExistence type="predicted"/>